<dbReference type="GeneTree" id="ENSGT00940000166137"/>
<dbReference type="InterPro" id="IPR022409">
    <property type="entry name" value="PKD/Chitinase_dom"/>
</dbReference>
<dbReference type="Gene3D" id="4.10.410.10">
    <property type="entry name" value="Pancreatic trypsin inhibitor Kunitz domain"/>
    <property type="match status" value="2"/>
</dbReference>
<keyword evidence="7" id="KW-0964">Secreted</keyword>
<keyword evidence="9" id="KW-0646">Protease inhibitor</keyword>
<dbReference type="Ensembl" id="ENSPMRT00000031300.1">
    <property type="protein sequence ID" value="ENSPMRP00000029511.1"/>
    <property type="gene ID" value="ENSPMRG00000019087.1"/>
</dbReference>
<feature type="disulfide bond" evidence="24">
    <location>
        <begin position="323"/>
        <end position="341"/>
    </location>
</feature>
<evidence type="ECO:0000256" key="4">
    <source>
        <dbReference type="ARBA" id="ARBA00009939"/>
    </source>
</evidence>
<evidence type="ECO:0000256" key="25">
    <source>
        <dbReference type="SAM" id="Phobius"/>
    </source>
</evidence>
<accession>A0A670JYB2</accession>
<evidence type="ECO:0000256" key="10">
    <source>
        <dbReference type="ARBA" id="ARBA00022692"/>
    </source>
</evidence>
<dbReference type="Gene3D" id="2.60.40.10">
    <property type="entry name" value="Immunoglobulins"/>
    <property type="match status" value="1"/>
</dbReference>
<keyword evidence="17" id="KW-0675">Receptor</keyword>
<evidence type="ECO:0000256" key="5">
    <source>
        <dbReference type="ARBA" id="ARBA00022475"/>
    </source>
</evidence>
<dbReference type="PROSITE" id="PS50279">
    <property type="entry name" value="BPTI_KUNITZ_2"/>
    <property type="match status" value="2"/>
</dbReference>
<dbReference type="InterPro" id="IPR036055">
    <property type="entry name" value="LDL_receptor-like_sf"/>
</dbReference>
<feature type="chain" id="PRO_5025330728" description="Kunitz-type protease inhibitor 1" evidence="26">
    <location>
        <begin position="26"/>
        <end position="514"/>
    </location>
</feature>
<keyword evidence="31" id="KW-1185">Reference proteome</keyword>
<dbReference type="PANTHER" id="PTHR46750">
    <property type="entry name" value="KUNITZ-TYPE PROTEASE INHIBITOR 1"/>
    <property type="match status" value="1"/>
</dbReference>
<dbReference type="OrthoDB" id="2019384at2759"/>
<evidence type="ECO:0000256" key="24">
    <source>
        <dbReference type="PROSITE-ProRule" id="PRU00124"/>
    </source>
</evidence>
<evidence type="ECO:0000256" key="20">
    <source>
        <dbReference type="ARBA" id="ARBA00062494"/>
    </source>
</evidence>
<feature type="domain" description="MANSC" evidence="29">
    <location>
        <begin position="46"/>
        <end position="130"/>
    </location>
</feature>
<dbReference type="FunFam" id="4.10.410.10:FF:000008">
    <property type="entry name" value="Serine peptidase inhibitor, Kunitz type 1"/>
    <property type="match status" value="1"/>
</dbReference>
<dbReference type="InterPro" id="IPR023415">
    <property type="entry name" value="LDLR_class-A_CS"/>
</dbReference>
<dbReference type="InterPro" id="IPR036880">
    <property type="entry name" value="Kunitz_BPTI_sf"/>
</dbReference>
<dbReference type="GeneID" id="114593957"/>
<comment type="subunit">
    <text evidence="20">Interacts with HGFAC. Interacts with TMPRSS13; the interaction promotes the phosphorylation and cell membrane localization of TMPRSS13.</text>
</comment>
<dbReference type="GO" id="GO:0030198">
    <property type="term" value="P:extracellular matrix organization"/>
    <property type="evidence" value="ECO:0007669"/>
    <property type="project" value="TreeGrafter"/>
</dbReference>
<dbReference type="GO" id="GO:0004867">
    <property type="term" value="F:serine-type endopeptidase inhibitor activity"/>
    <property type="evidence" value="ECO:0007669"/>
    <property type="project" value="UniProtKB-KW"/>
</dbReference>
<dbReference type="GO" id="GO:0005886">
    <property type="term" value="C:plasma membrane"/>
    <property type="evidence" value="ECO:0007669"/>
    <property type="project" value="UniProtKB-SubCell"/>
</dbReference>
<comment type="function">
    <text evidence="19">Inhibitor of HGFAC. Inhibits serine protease activity of ST14/matriptase in vitro. Inhibits serine protease activity of TMPRSS13, via the BPTI/Kunitz inhibitor 1 domain.</text>
</comment>
<reference evidence="30" key="2">
    <citation type="submission" date="2025-08" db="UniProtKB">
        <authorList>
            <consortium name="Ensembl"/>
        </authorList>
    </citation>
    <scope>IDENTIFICATION</scope>
</reference>
<dbReference type="FunFam" id="4.10.410.10:FF:000006">
    <property type="entry name" value="Serine peptidase inhibitor, Kunitz type 1"/>
    <property type="match status" value="1"/>
</dbReference>
<evidence type="ECO:0000256" key="13">
    <source>
        <dbReference type="ARBA" id="ARBA00022900"/>
    </source>
</evidence>
<dbReference type="PROSITE" id="PS00280">
    <property type="entry name" value="BPTI_KUNITZ_1"/>
    <property type="match status" value="2"/>
</dbReference>
<name>A0A670JYB2_PODMU</name>
<keyword evidence="12" id="KW-0677">Repeat</keyword>
<evidence type="ECO:0000256" key="17">
    <source>
        <dbReference type="ARBA" id="ARBA00023170"/>
    </source>
</evidence>
<dbReference type="PROSITE" id="PS50093">
    <property type="entry name" value="PKD"/>
    <property type="match status" value="1"/>
</dbReference>
<evidence type="ECO:0000256" key="12">
    <source>
        <dbReference type="ARBA" id="ARBA00022737"/>
    </source>
</evidence>
<proteinExistence type="inferred from homology"/>
<dbReference type="AlphaFoldDB" id="A0A670JYB2"/>
<keyword evidence="10 25" id="KW-0812">Transmembrane</keyword>
<evidence type="ECO:0000256" key="22">
    <source>
        <dbReference type="ARBA" id="ARBA00074260"/>
    </source>
</evidence>
<comment type="similarity">
    <text evidence="4">Belongs to the LDLR family.</text>
</comment>
<keyword evidence="13" id="KW-0722">Serine protease inhibitor</keyword>
<dbReference type="InterPro" id="IPR002172">
    <property type="entry name" value="LDrepeatLR_classA_rpt"/>
</dbReference>
<dbReference type="SUPFAM" id="SSF49299">
    <property type="entry name" value="PKD domain"/>
    <property type="match status" value="1"/>
</dbReference>
<evidence type="ECO:0000256" key="14">
    <source>
        <dbReference type="ARBA" id="ARBA00022989"/>
    </source>
</evidence>
<evidence type="ECO:0000256" key="16">
    <source>
        <dbReference type="ARBA" id="ARBA00023157"/>
    </source>
</evidence>
<dbReference type="CTD" id="6692"/>
<dbReference type="Pfam" id="PF00014">
    <property type="entry name" value="Kunitz_BPTI"/>
    <property type="match status" value="2"/>
</dbReference>
<keyword evidence="8" id="KW-0597">Phosphoprotein</keyword>
<sequence length="514" mass="57632">MLPRRIHVQAGLLLQLVAAALVAVGQEEAAEGVSFGDRCQAHFTAGLPEFVLDTDASVENGATFLSSPSVERGRDCVRACCKHPQCNLALVEKVPGGDGEDGIHSCFLLDCLYEQAFVCKFARKDGFLNYVKKDVYEAYVAMREKGHRDDRPPVARAWMEMKVQPNEPVTLRGSESFDDHGIVNYEWTLLSGDDSLVMEKETDHVVLTNLQEGTYIFQLTVTDTSGQKGSTNITVTVLNAEQTVEHCLAPYKVGRCRASFPRWYYNPETQQCQEFTFGGCKPNKNNYIREEECKLACKNVQGAVEKRNEPVCNENCLPYSFKCDDGCCIDSFLECDETADCSDGSDEKLCDSYVQGFNRLRNINVTTSQSHCVDMPDTGRCDDSIPRWYYNPFAQKCRRFTYGGCEGNKNNFEEEEVCMKSCEGVTKEDLIGQRWSTYEARQAGLSSFETAIAVLLAVCIMIVLAILGYFFLKNRKTYRRRRQPATAANSTLSSVLSTTEDTEHLVYNSTTKPI</sequence>
<evidence type="ECO:0000256" key="19">
    <source>
        <dbReference type="ARBA" id="ARBA00053720"/>
    </source>
</evidence>
<evidence type="ECO:0000256" key="11">
    <source>
        <dbReference type="ARBA" id="ARBA00022729"/>
    </source>
</evidence>
<dbReference type="Pfam" id="PF07502">
    <property type="entry name" value="MANEC"/>
    <property type="match status" value="1"/>
</dbReference>
<evidence type="ECO:0000256" key="8">
    <source>
        <dbReference type="ARBA" id="ARBA00022553"/>
    </source>
</evidence>
<dbReference type="SMART" id="SM00089">
    <property type="entry name" value="PKD"/>
    <property type="match status" value="1"/>
</dbReference>
<dbReference type="GO" id="GO:0060429">
    <property type="term" value="P:epithelium development"/>
    <property type="evidence" value="ECO:0007669"/>
    <property type="project" value="TreeGrafter"/>
</dbReference>
<keyword evidence="6" id="KW-0963">Cytoplasm</keyword>
<evidence type="ECO:0000256" key="21">
    <source>
        <dbReference type="ARBA" id="ARBA00071443"/>
    </source>
</evidence>
<evidence type="ECO:0000256" key="3">
    <source>
        <dbReference type="ARBA" id="ARBA00004613"/>
    </source>
</evidence>
<dbReference type="Pfam" id="PF22352">
    <property type="entry name" value="K319L-like_PKD"/>
    <property type="match status" value="1"/>
</dbReference>
<feature type="signal peptide" evidence="26">
    <location>
        <begin position="1"/>
        <end position="25"/>
    </location>
</feature>
<dbReference type="InterPro" id="IPR035986">
    <property type="entry name" value="PKD_dom_sf"/>
</dbReference>
<dbReference type="SUPFAM" id="SSF57424">
    <property type="entry name" value="LDL receptor-like module"/>
    <property type="match status" value="1"/>
</dbReference>
<dbReference type="CDD" id="cd00146">
    <property type="entry name" value="PKD"/>
    <property type="match status" value="1"/>
</dbReference>
<evidence type="ECO:0000256" key="9">
    <source>
        <dbReference type="ARBA" id="ARBA00022690"/>
    </source>
</evidence>
<evidence type="ECO:0000256" key="26">
    <source>
        <dbReference type="SAM" id="SignalP"/>
    </source>
</evidence>
<dbReference type="InterPro" id="IPR013783">
    <property type="entry name" value="Ig-like_fold"/>
</dbReference>
<dbReference type="FunFam" id="2.60.40.10:FF:000061">
    <property type="entry name" value="Dyslexia-associated protein KIAA0319 homolog"/>
    <property type="match status" value="1"/>
</dbReference>
<dbReference type="PROSITE" id="PS50986">
    <property type="entry name" value="MANSC"/>
    <property type="match status" value="1"/>
</dbReference>
<dbReference type="Pfam" id="PF00057">
    <property type="entry name" value="Ldl_recept_a"/>
    <property type="match status" value="1"/>
</dbReference>
<dbReference type="CDD" id="cd22624">
    <property type="entry name" value="Kunitz_HAI1_2-like"/>
    <property type="match status" value="1"/>
</dbReference>
<protein>
    <recommendedName>
        <fullName evidence="21">Kunitz-type protease inhibitor 1</fullName>
    </recommendedName>
    <alternativeName>
        <fullName evidence="23">Hepatocyte growth factor activator inhibitor type 1</fullName>
    </alternativeName>
    <alternativeName>
        <fullName evidence="22">Low-density lipoprotein receptor-related protein 11</fullName>
    </alternativeName>
</protein>
<dbReference type="InterPro" id="IPR011106">
    <property type="entry name" value="MANSC_N"/>
</dbReference>
<dbReference type="GO" id="GO:0005576">
    <property type="term" value="C:extracellular region"/>
    <property type="evidence" value="ECO:0007669"/>
    <property type="project" value="UniProtKB-SubCell"/>
</dbReference>
<evidence type="ECO:0000313" key="30">
    <source>
        <dbReference type="Ensembl" id="ENSPMRP00000029511.1"/>
    </source>
</evidence>
<keyword evidence="18" id="KW-0325">Glycoprotein</keyword>
<gene>
    <name evidence="30" type="primary">SPINT1</name>
</gene>
<evidence type="ECO:0000256" key="7">
    <source>
        <dbReference type="ARBA" id="ARBA00022525"/>
    </source>
</evidence>
<dbReference type="OMA" id="KGFHRHH"/>
<evidence type="ECO:0000256" key="23">
    <source>
        <dbReference type="ARBA" id="ARBA00082652"/>
    </source>
</evidence>
<dbReference type="RefSeq" id="XP_028578824.1">
    <property type="nucleotide sequence ID" value="XM_028722991.1"/>
</dbReference>
<feature type="disulfide bond" evidence="24">
    <location>
        <begin position="335"/>
        <end position="350"/>
    </location>
</feature>
<evidence type="ECO:0000256" key="15">
    <source>
        <dbReference type="ARBA" id="ARBA00023136"/>
    </source>
</evidence>
<keyword evidence="11 26" id="KW-0732">Signal</keyword>
<feature type="transmembrane region" description="Helical" evidence="25">
    <location>
        <begin position="451"/>
        <end position="472"/>
    </location>
</feature>
<evidence type="ECO:0000313" key="31">
    <source>
        <dbReference type="Proteomes" id="UP000472272"/>
    </source>
</evidence>
<dbReference type="PROSITE" id="PS50068">
    <property type="entry name" value="LDLRA_2"/>
    <property type="match status" value="1"/>
</dbReference>
<feature type="domain" description="BPTI/Kunitz inhibitor" evidence="28">
    <location>
        <begin position="247"/>
        <end position="297"/>
    </location>
</feature>
<dbReference type="PROSITE" id="PS01209">
    <property type="entry name" value="LDLRA_1"/>
    <property type="match status" value="1"/>
</dbReference>
<feature type="domain" description="PKD" evidence="27">
    <location>
        <begin position="152"/>
        <end position="237"/>
    </location>
</feature>
<reference evidence="30" key="3">
    <citation type="submission" date="2025-09" db="UniProtKB">
        <authorList>
            <consortium name="Ensembl"/>
        </authorList>
    </citation>
    <scope>IDENTIFICATION</scope>
</reference>
<dbReference type="InterPro" id="IPR020901">
    <property type="entry name" value="Prtase_inh_Kunz-CS"/>
</dbReference>
<organism evidence="30 31">
    <name type="scientific">Podarcis muralis</name>
    <name type="common">Wall lizard</name>
    <name type="synonym">Lacerta muralis</name>
    <dbReference type="NCBI Taxonomy" id="64176"/>
    <lineage>
        <taxon>Eukaryota</taxon>
        <taxon>Metazoa</taxon>
        <taxon>Chordata</taxon>
        <taxon>Craniata</taxon>
        <taxon>Vertebrata</taxon>
        <taxon>Euteleostomi</taxon>
        <taxon>Lepidosauria</taxon>
        <taxon>Squamata</taxon>
        <taxon>Bifurcata</taxon>
        <taxon>Unidentata</taxon>
        <taxon>Episquamata</taxon>
        <taxon>Laterata</taxon>
        <taxon>Lacertibaenia</taxon>
        <taxon>Lacertidae</taxon>
        <taxon>Podarcis</taxon>
    </lineage>
</organism>
<dbReference type="InterPro" id="IPR000601">
    <property type="entry name" value="PKD_dom"/>
</dbReference>
<dbReference type="InterPro" id="IPR002223">
    <property type="entry name" value="Kunitz_BPTI"/>
</dbReference>
<evidence type="ECO:0000256" key="2">
    <source>
        <dbReference type="ARBA" id="ARBA00004496"/>
    </source>
</evidence>
<dbReference type="Proteomes" id="UP000472272">
    <property type="component" value="Chromosome 1"/>
</dbReference>
<dbReference type="SUPFAM" id="SSF57362">
    <property type="entry name" value="BPTI-like"/>
    <property type="match status" value="2"/>
</dbReference>
<dbReference type="GO" id="GO:0008544">
    <property type="term" value="P:epidermis development"/>
    <property type="evidence" value="ECO:0007669"/>
    <property type="project" value="TreeGrafter"/>
</dbReference>
<keyword evidence="14 25" id="KW-1133">Transmembrane helix</keyword>
<evidence type="ECO:0000259" key="27">
    <source>
        <dbReference type="PROSITE" id="PS50093"/>
    </source>
</evidence>
<dbReference type="Gene3D" id="4.10.400.10">
    <property type="entry name" value="Low-density Lipoprotein Receptor"/>
    <property type="match status" value="1"/>
</dbReference>
<dbReference type="SMART" id="SM00765">
    <property type="entry name" value="MANEC"/>
    <property type="match status" value="1"/>
</dbReference>
<dbReference type="CDD" id="cd00112">
    <property type="entry name" value="LDLa"/>
    <property type="match status" value="1"/>
</dbReference>
<dbReference type="SMART" id="SM00192">
    <property type="entry name" value="LDLa"/>
    <property type="match status" value="1"/>
</dbReference>
<feature type="domain" description="BPTI/Kunitz inhibitor" evidence="28">
    <location>
        <begin position="372"/>
        <end position="422"/>
    </location>
</feature>
<dbReference type="CDD" id="cd22623">
    <property type="entry name" value="Kunitz_HAI1_1-like"/>
    <property type="match status" value="1"/>
</dbReference>
<keyword evidence="5" id="KW-1003">Cell membrane</keyword>
<dbReference type="SMART" id="SM00131">
    <property type="entry name" value="KU"/>
    <property type="match status" value="2"/>
</dbReference>
<dbReference type="PANTHER" id="PTHR46750:SF1">
    <property type="entry name" value="KUNITZ-TYPE PROTEASE INHIBITOR 1"/>
    <property type="match status" value="1"/>
</dbReference>
<evidence type="ECO:0000259" key="28">
    <source>
        <dbReference type="PROSITE" id="PS50279"/>
    </source>
</evidence>
<reference evidence="30 31" key="1">
    <citation type="journal article" date="2019" name="Proc. Natl. Acad. Sci. U.S.A.">
        <title>Regulatory changes in pterin and carotenoid genes underlie balanced color polymorphisms in the wall lizard.</title>
        <authorList>
            <person name="Andrade P."/>
            <person name="Pinho C."/>
            <person name="Perez I de Lanuza G."/>
            <person name="Afonso S."/>
            <person name="Brejcha J."/>
            <person name="Rubin C.J."/>
            <person name="Wallerman O."/>
            <person name="Pereira P."/>
            <person name="Sabatino S.J."/>
            <person name="Bellati A."/>
            <person name="Pellitteri-Rosa D."/>
            <person name="Bosakova Z."/>
            <person name="Bunikis I."/>
            <person name="Carretero M.A."/>
            <person name="Feiner N."/>
            <person name="Marsik P."/>
            <person name="Pauperio F."/>
            <person name="Salvi D."/>
            <person name="Soler L."/>
            <person name="While G.M."/>
            <person name="Uller T."/>
            <person name="Font E."/>
            <person name="Andersson L."/>
            <person name="Carneiro M."/>
        </authorList>
    </citation>
    <scope>NUCLEOTIDE SEQUENCE</scope>
</reference>
<dbReference type="PRINTS" id="PR00759">
    <property type="entry name" value="BASICPTASE"/>
</dbReference>
<comment type="subcellular location">
    <subcellularLocation>
        <location evidence="1">Cell membrane</location>
    </subcellularLocation>
    <subcellularLocation>
        <location evidence="2">Cytoplasm</location>
    </subcellularLocation>
    <subcellularLocation>
        <location evidence="3">Secreted</location>
    </subcellularLocation>
</comment>
<evidence type="ECO:0000259" key="29">
    <source>
        <dbReference type="PROSITE" id="PS50986"/>
    </source>
</evidence>
<evidence type="ECO:0000256" key="1">
    <source>
        <dbReference type="ARBA" id="ARBA00004236"/>
    </source>
</evidence>
<evidence type="ECO:0000256" key="18">
    <source>
        <dbReference type="ARBA" id="ARBA00023180"/>
    </source>
</evidence>
<dbReference type="InterPro" id="IPR013980">
    <property type="entry name" value="MANSC_dom"/>
</dbReference>
<keyword evidence="15 25" id="KW-0472">Membrane</keyword>
<dbReference type="FunFam" id="4.10.400.10:FF:000067">
    <property type="entry name" value="Serine peptidase inhibitor, Kunitz type 1"/>
    <property type="match status" value="1"/>
</dbReference>
<feature type="disulfide bond" evidence="24">
    <location>
        <begin position="316"/>
        <end position="328"/>
    </location>
</feature>
<dbReference type="GO" id="GO:0005737">
    <property type="term" value="C:cytoplasm"/>
    <property type="evidence" value="ECO:0007669"/>
    <property type="project" value="UniProtKB-SubCell"/>
</dbReference>
<keyword evidence="16 24" id="KW-1015">Disulfide bond</keyword>
<evidence type="ECO:0000256" key="6">
    <source>
        <dbReference type="ARBA" id="ARBA00022490"/>
    </source>
</evidence>